<evidence type="ECO:0000256" key="1">
    <source>
        <dbReference type="SAM" id="MobiDB-lite"/>
    </source>
</evidence>
<evidence type="ECO:0000313" key="4">
    <source>
        <dbReference type="Proteomes" id="UP001642540"/>
    </source>
</evidence>
<keyword evidence="4" id="KW-1185">Reference proteome</keyword>
<protein>
    <submittedName>
        <fullName evidence="3">Uncharacterized protein</fullName>
    </submittedName>
</protein>
<comment type="caution">
    <text evidence="3">The sequence shown here is derived from an EMBL/GenBank/DDBJ whole genome shotgun (WGS) entry which is preliminary data.</text>
</comment>
<feature type="region of interest" description="Disordered" evidence="1">
    <location>
        <begin position="79"/>
        <end position="108"/>
    </location>
</feature>
<evidence type="ECO:0000313" key="3">
    <source>
        <dbReference type="EMBL" id="CAL8114062.1"/>
    </source>
</evidence>
<feature type="chain" id="PRO_5047358033" evidence="2">
    <location>
        <begin position="19"/>
        <end position="231"/>
    </location>
</feature>
<proteinExistence type="predicted"/>
<sequence>MKLKLVILFSTVLTSVLSAPHPVPQNAPGPFGVIGNLIQRLQSSFYEGSTSIIQPPVTSPLTGTNETVIVRLSLPSSASSTAATPTITTTTSTATTTTTTPRPVTHPFGSINAILENINRGNINNNNIDNNNNNIFSNPQRNLFDLSLVFTTTTTTPAPAPTTTRSPFGLDGVGQGINAFFQAFIKTNIQNLFRKGQNQQQPLQNEVTATTPRPSFGDLILNSFFPRRQNV</sequence>
<accession>A0ABP1QZY1</accession>
<feature type="compositionally biased region" description="Low complexity" evidence="1">
    <location>
        <begin position="79"/>
        <end position="101"/>
    </location>
</feature>
<organism evidence="3 4">
    <name type="scientific">Orchesella dallaii</name>
    <dbReference type="NCBI Taxonomy" id="48710"/>
    <lineage>
        <taxon>Eukaryota</taxon>
        <taxon>Metazoa</taxon>
        <taxon>Ecdysozoa</taxon>
        <taxon>Arthropoda</taxon>
        <taxon>Hexapoda</taxon>
        <taxon>Collembola</taxon>
        <taxon>Entomobryomorpha</taxon>
        <taxon>Entomobryoidea</taxon>
        <taxon>Orchesellidae</taxon>
        <taxon>Orchesellinae</taxon>
        <taxon>Orchesella</taxon>
    </lineage>
</organism>
<evidence type="ECO:0000256" key="2">
    <source>
        <dbReference type="SAM" id="SignalP"/>
    </source>
</evidence>
<dbReference type="Proteomes" id="UP001642540">
    <property type="component" value="Unassembled WGS sequence"/>
</dbReference>
<gene>
    <name evidence="3" type="ORF">ODALV1_LOCUS16296</name>
</gene>
<reference evidence="3 4" key="1">
    <citation type="submission" date="2024-08" db="EMBL/GenBank/DDBJ databases">
        <authorList>
            <person name="Cucini C."/>
            <person name="Frati F."/>
        </authorList>
    </citation>
    <scope>NUCLEOTIDE SEQUENCE [LARGE SCALE GENOMIC DNA]</scope>
</reference>
<feature type="signal peptide" evidence="2">
    <location>
        <begin position="1"/>
        <end position="18"/>
    </location>
</feature>
<keyword evidence="2" id="KW-0732">Signal</keyword>
<name>A0ABP1QZY1_9HEXA</name>
<dbReference type="EMBL" id="CAXLJM020000049">
    <property type="protein sequence ID" value="CAL8114062.1"/>
    <property type="molecule type" value="Genomic_DNA"/>
</dbReference>